<keyword evidence="7" id="KW-1185">Reference proteome</keyword>
<dbReference type="PROSITE" id="PS00922">
    <property type="entry name" value="TRANSGLYCOSYLASE"/>
    <property type="match status" value="1"/>
</dbReference>
<evidence type="ECO:0000313" key="6">
    <source>
        <dbReference type="EMBL" id="NHN85520.1"/>
    </source>
</evidence>
<organism evidence="6 7">
    <name type="scientific">Acetobacter musti</name>
    <dbReference type="NCBI Taxonomy" id="864732"/>
    <lineage>
        <taxon>Bacteria</taxon>
        <taxon>Pseudomonadati</taxon>
        <taxon>Pseudomonadota</taxon>
        <taxon>Alphaproteobacteria</taxon>
        <taxon>Acetobacterales</taxon>
        <taxon>Acetobacteraceae</taxon>
        <taxon>Acetobacter</taxon>
    </lineage>
</organism>
<dbReference type="PROSITE" id="PS51257">
    <property type="entry name" value="PROKAR_LIPOPROTEIN"/>
    <property type="match status" value="1"/>
</dbReference>
<proteinExistence type="inferred from homology"/>
<evidence type="ECO:0000256" key="1">
    <source>
        <dbReference type="ARBA" id="ARBA00007734"/>
    </source>
</evidence>
<dbReference type="Gene3D" id="1.10.530.10">
    <property type="match status" value="1"/>
</dbReference>
<dbReference type="InterPro" id="IPR008939">
    <property type="entry name" value="Lytic_TGlycosylase_superhlx_U"/>
</dbReference>
<reference evidence="6 7" key="1">
    <citation type="journal article" date="2020" name="Int. J. Syst. Evol. Microbiol.">
        <title>Novel acetic acid bacteria from cider fermentations: Acetobacter conturbans sp. nov. and Acetobacter fallax sp. nov.</title>
        <authorList>
            <person name="Sombolestani A.S."/>
            <person name="Cleenwerck I."/>
            <person name="Cnockaert M."/>
            <person name="Borremans W."/>
            <person name="Wieme A.D."/>
            <person name="De Vuyst L."/>
            <person name="Vandamme P."/>
        </authorList>
    </citation>
    <scope>NUCLEOTIDE SEQUENCE [LARGE SCALE GENOMIC DNA]</scope>
    <source>
        <strain evidence="6 7">LMG 30640</strain>
    </source>
</reference>
<dbReference type="Proteomes" id="UP000635278">
    <property type="component" value="Unassembled WGS sequence"/>
</dbReference>
<evidence type="ECO:0000256" key="4">
    <source>
        <dbReference type="SAM" id="SignalP"/>
    </source>
</evidence>
<feature type="domain" description="Transglycosylase SLT" evidence="5">
    <location>
        <begin position="509"/>
        <end position="614"/>
    </location>
</feature>
<accession>A0ABX0JU73</accession>
<dbReference type="SUPFAM" id="SSF53955">
    <property type="entry name" value="Lysozyme-like"/>
    <property type="match status" value="1"/>
</dbReference>
<keyword evidence="3 4" id="KW-0732">Signal</keyword>
<evidence type="ECO:0000256" key="3">
    <source>
        <dbReference type="ARBA" id="ARBA00022729"/>
    </source>
</evidence>
<dbReference type="InterPro" id="IPR000189">
    <property type="entry name" value="Transglyc_AS"/>
</dbReference>
<dbReference type="InterPro" id="IPR008258">
    <property type="entry name" value="Transglycosylase_SLT_dom_1"/>
</dbReference>
<comment type="similarity">
    <text evidence="1">Belongs to the transglycosylase Slt family.</text>
</comment>
<dbReference type="PANTHER" id="PTHR37423:SF2">
    <property type="entry name" value="MEMBRANE-BOUND LYTIC MUREIN TRANSGLYCOSYLASE C"/>
    <property type="match status" value="1"/>
</dbReference>
<dbReference type="PANTHER" id="PTHR37423">
    <property type="entry name" value="SOLUBLE LYTIC MUREIN TRANSGLYCOSYLASE-RELATED"/>
    <property type="match status" value="1"/>
</dbReference>
<evidence type="ECO:0000313" key="7">
    <source>
        <dbReference type="Proteomes" id="UP000635278"/>
    </source>
</evidence>
<comment type="caution">
    <text evidence="6">The sequence shown here is derived from an EMBL/GenBank/DDBJ whole genome shotgun (WGS) entry which is preliminary data.</text>
</comment>
<sequence>MNRHRFHLLAAAVLSLSACAAAPQTASPPSSYGAAAWPTEQQAVNSGPVDDVAGRLTIWLQIIGKTDATISAKTYADFLATRPVWPRWHLIENRYQQALASEPDDTIAATLCREHQPTNNARALSRCARVAGVTTELQAAVRAAWREGADNADDAAILQSLAGSNITPEDSWIRFEREERTGQLTAATRTTGSFSPDQTHLAAARLAFRRNDADAETLLNALSASFAHDPILVLDHARWMRKAQRVDDALALWKNQGFTAERDDPAAGAAFWTERDALARALLAGGRPQEAFTIARDMEQGNATHMQDAAFLAGWIALRQLHDPHQAESLFRRLVDSPSLLTRSSGWYWLGRTHMQTGNTASATADWQRAAEFPQTFYGQMATAALSHAGVTLLAPTQPPAALMEALQQWWRSSQQTGADTTATEVHVDGSNLAQAAQILVSWNDRTHARDFLTLLVIQDTDPADQRALGKLAQRLGLPDVGVTVARRASLKGNSMPDLGWPEPFAEPKSDLPSGLPLGLMRQESNFNPDAVSVSGAVGLMQLLLGTARDMARTARIENVTVTALHTPAVNIQLGTAYLDQVYRRFGGVVPYTAAAYNAGPHRVSQWLQSGGDPAPTNMDQDALIDWIEQIPYSETRRYVKRVWESMAVYGALKDVQKRG</sequence>
<evidence type="ECO:0000256" key="2">
    <source>
        <dbReference type="ARBA" id="ARBA00009387"/>
    </source>
</evidence>
<dbReference type="EMBL" id="WOTB01000017">
    <property type="protein sequence ID" value="NHN85520.1"/>
    <property type="molecule type" value="Genomic_DNA"/>
</dbReference>
<dbReference type="RefSeq" id="WP_173583913.1">
    <property type="nucleotide sequence ID" value="NZ_WOTB01000017.1"/>
</dbReference>
<dbReference type="Pfam" id="PF01464">
    <property type="entry name" value="SLT"/>
    <property type="match status" value="1"/>
</dbReference>
<dbReference type="CDD" id="cd13401">
    <property type="entry name" value="Slt70-like"/>
    <property type="match status" value="1"/>
</dbReference>
<dbReference type="InterPro" id="IPR023346">
    <property type="entry name" value="Lysozyme-like_dom_sf"/>
</dbReference>
<dbReference type="Gene3D" id="1.25.20.10">
    <property type="entry name" value="Bacterial muramidases"/>
    <property type="match status" value="1"/>
</dbReference>
<feature type="chain" id="PRO_5045931977" evidence="4">
    <location>
        <begin position="21"/>
        <end position="660"/>
    </location>
</feature>
<comment type="similarity">
    <text evidence="2">Belongs to the virb1 family.</text>
</comment>
<feature type="signal peptide" evidence="4">
    <location>
        <begin position="1"/>
        <end position="20"/>
    </location>
</feature>
<gene>
    <name evidence="6" type="ORF">GOB93_12830</name>
</gene>
<dbReference type="SUPFAM" id="SSF48435">
    <property type="entry name" value="Bacterial muramidases"/>
    <property type="match status" value="1"/>
</dbReference>
<name>A0ABX0JU73_9PROT</name>
<protein>
    <submittedName>
        <fullName evidence="6">Transglycosylase SLT domain-containing protein</fullName>
    </submittedName>
</protein>
<evidence type="ECO:0000259" key="5">
    <source>
        <dbReference type="Pfam" id="PF01464"/>
    </source>
</evidence>